<name>A0A8H3A3K5_9AGAM</name>
<accession>A0A8H3A3K5</accession>
<keyword evidence="3" id="KW-0443">Lipid metabolism</keyword>
<dbReference type="Proteomes" id="UP000663843">
    <property type="component" value="Unassembled WGS sequence"/>
</dbReference>
<reference evidence="6" key="1">
    <citation type="submission" date="2021-01" db="EMBL/GenBank/DDBJ databases">
        <authorList>
            <person name="Kaushik A."/>
        </authorList>
    </citation>
    <scope>NUCLEOTIDE SEQUENCE</scope>
    <source>
        <strain evidence="6">AG2-2IIIB</strain>
    </source>
</reference>
<dbReference type="GO" id="GO:0047499">
    <property type="term" value="F:calcium-independent phospholipase A2 activity"/>
    <property type="evidence" value="ECO:0007669"/>
    <property type="project" value="TreeGrafter"/>
</dbReference>
<keyword evidence="2" id="KW-0442">Lipid degradation</keyword>
<dbReference type="GO" id="GO:0019369">
    <property type="term" value="P:arachidonate metabolic process"/>
    <property type="evidence" value="ECO:0007669"/>
    <property type="project" value="TreeGrafter"/>
</dbReference>
<dbReference type="InterPro" id="IPR016035">
    <property type="entry name" value="Acyl_Trfase/lysoPLipase"/>
</dbReference>
<proteinExistence type="predicted"/>
<dbReference type="SUPFAM" id="SSF52151">
    <property type="entry name" value="FabD/lysophospholipase-like"/>
    <property type="match status" value="1"/>
</dbReference>
<organism evidence="6 7">
    <name type="scientific">Rhizoctonia solani</name>
    <dbReference type="NCBI Taxonomy" id="456999"/>
    <lineage>
        <taxon>Eukaryota</taxon>
        <taxon>Fungi</taxon>
        <taxon>Dikarya</taxon>
        <taxon>Basidiomycota</taxon>
        <taxon>Agaricomycotina</taxon>
        <taxon>Agaricomycetes</taxon>
        <taxon>Cantharellales</taxon>
        <taxon>Ceratobasidiaceae</taxon>
        <taxon>Rhizoctonia</taxon>
    </lineage>
</organism>
<evidence type="ECO:0000256" key="4">
    <source>
        <dbReference type="PROSITE-ProRule" id="PRU01161"/>
    </source>
</evidence>
<evidence type="ECO:0000313" key="6">
    <source>
        <dbReference type="EMBL" id="CAE6404098.1"/>
    </source>
</evidence>
<dbReference type="InterPro" id="IPR002641">
    <property type="entry name" value="PNPLA_dom"/>
</dbReference>
<evidence type="ECO:0000256" key="2">
    <source>
        <dbReference type="ARBA" id="ARBA00022963"/>
    </source>
</evidence>
<dbReference type="GO" id="GO:0016042">
    <property type="term" value="P:lipid catabolic process"/>
    <property type="evidence" value="ECO:0007669"/>
    <property type="project" value="UniProtKB-KW"/>
</dbReference>
<evidence type="ECO:0000256" key="3">
    <source>
        <dbReference type="ARBA" id="ARBA00023098"/>
    </source>
</evidence>
<dbReference type="PROSITE" id="PS51635">
    <property type="entry name" value="PNPLA"/>
    <property type="match status" value="1"/>
</dbReference>
<dbReference type="PANTHER" id="PTHR24185:SF1">
    <property type="entry name" value="CALCIUM-INDEPENDENT PHOSPHOLIPASE A2-GAMMA"/>
    <property type="match status" value="1"/>
</dbReference>
<sequence length="187" mass="20532">MMCIDYDFLSLQRPFLTFISMPKPKEIQGNPEKGLNILCIDGGGVRGLSSLLLLQEIMLRVQRHEGRNTPVKPCDYFDVIAGVGTGAISACMLGRLNMPLDGAIESLERLMTDIFSGGKKLFGQGAFKTTKLKEAVIKVIREANKNTNEPLLDKDADQSTCKTLVFYSAKLHVVLTAVQDGVRNVQA</sequence>
<feature type="domain" description="PNPLA" evidence="5">
    <location>
        <begin position="38"/>
        <end position="187"/>
    </location>
</feature>
<protein>
    <recommendedName>
        <fullName evidence="5">PNPLA domain-containing protein</fullName>
    </recommendedName>
</protein>
<evidence type="ECO:0000256" key="1">
    <source>
        <dbReference type="ARBA" id="ARBA00022801"/>
    </source>
</evidence>
<comment type="caution">
    <text evidence="4">Lacks conserved residue(s) required for the propagation of feature annotation.</text>
</comment>
<dbReference type="EMBL" id="CAJMWT010001472">
    <property type="protein sequence ID" value="CAE6404098.1"/>
    <property type="molecule type" value="Genomic_DNA"/>
</dbReference>
<keyword evidence="1" id="KW-0378">Hydrolase</keyword>
<dbReference type="GO" id="GO:0046486">
    <property type="term" value="P:glycerolipid metabolic process"/>
    <property type="evidence" value="ECO:0007669"/>
    <property type="project" value="UniProtKB-ARBA"/>
</dbReference>
<dbReference type="AlphaFoldDB" id="A0A8H3A3K5"/>
<dbReference type="GO" id="GO:0016020">
    <property type="term" value="C:membrane"/>
    <property type="evidence" value="ECO:0007669"/>
    <property type="project" value="TreeGrafter"/>
</dbReference>
<gene>
    <name evidence="6" type="ORF">RDB_LOCUS38314</name>
</gene>
<evidence type="ECO:0000313" key="7">
    <source>
        <dbReference type="Proteomes" id="UP000663843"/>
    </source>
</evidence>
<dbReference type="Pfam" id="PF01734">
    <property type="entry name" value="Patatin"/>
    <property type="match status" value="1"/>
</dbReference>
<comment type="caution">
    <text evidence="6">The sequence shown here is derived from an EMBL/GenBank/DDBJ whole genome shotgun (WGS) entry which is preliminary data.</text>
</comment>
<dbReference type="Gene3D" id="3.40.1090.10">
    <property type="entry name" value="Cytosolic phospholipase A2 catalytic domain"/>
    <property type="match status" value="1"/>
</dbReference>
<feature type="short sequence motif" description="GXGXXG" evidence="4">
    <location>
        <begin position="42"/>
        <end position="47"/>
    </location>
</feature>
<dbReference type="PANTHER" id="PTHR24185">
    <property type="entry name" value="CALCIUM-INDEPENDENT PHOSPHOLIPASE A2-GAMMA"/>
    <property type="match status" value="1"/>
</dbReference>
<evidence type="ECO:0000259" key="5">
    <source>
        <dbReference type="PROSITE" id="PS51635"/>
    </source>
</evidence>